<evidence type="ECO:0000313" key="2">
    <source>
        <dbReference type="EMBL" id="CDI57056.1"/>
    </source>
</evidence>
<organism evidence="2">
    <name type="scientific">Melanopsichium pennsylvanicum 4</name>
    <dbReference type="NCBI Taxonomy" id="1398559"/>
    <lineage>
        <taxon>Eukaryota</taxon>
        <taxon>Fungi</taxon>
        <taxon>Dikarya</taxon>
        <taxon>Basidiomycota</taxon>
        <taxon>Ustilaginomycotina</taxon>
        <taxon>Ustilaginomycetes</taxon>
        <taxon>Ustilaginales</taxon>
        <taxon>Ustilaginaceae</taxon>
        <taxon>Melanopsichium</taxon>
    </lineage>
</organism>
<accession>A0A077RCR2</accession>
<feature type="region of interest" description="Disordered" evidence="1">
    <location>
        <begin position="1"/>
        <end position="43"/>
    </location>
</feature>
<reference evidence="2" key="1">
    <citation type="journal article" date="2014" name="Genome Biol. Evol.">
        <title>Gene Loss Rather Than Gene Gain Is Associated with a Host Jump from Monocots to Dicots in the Smut Fungus Melanopsichium pennsylvanicum.</title>
        <authorList>
            <person name="Sharma R."/>
            <person name="Mishra B."/>
            <person name="Runge F."/>
            <person name="Thines M."/>
        </authorList>
    </citation>
    <scope>NUCLEOTIDE SEQUENCE</scope>
    <source>
        <strain evidence="2">4</strain>
    </source>
</reference>
<sequence>MQSEEPKLVGITSEGKFCFDDDDDDEEESTKFDLLSYDDESMA</sequence>
<evidence type="ECO:0000256" key="1">
    <source>
        <dbReference type="SAM" id="MobiDB-lite"/>
    </source>
</evidence>
<name>A0A077RCR2_9BASI</name>
<dbReference type="EMBL" id="HG529734">
    <property type="protein sequence ID" value="CDI57056.1"/>
    <property type="molecule type" value="Genomic_DNA"/>
</dbReference>
<dbReference type="AlphaFoldDB" id="A0A077RCR2"/>
<protein>
    <submittedName>
        <fullName evidence="2">Uncharacterized protein</fullName>
    </submittedName>
</protein>
<proteinExistence type="predicted"/>